<dbReference type="RefSeq" id="WP_014835834.1">
    <property type="nucleotide sequence ID" value="NZ_AP019662.1"/>
</dbReference>
<dbReference type="EMBL" id="LS483400">
    <property type="protein sequence ID" value="SQG52169.1"/>
    <property type="molecule type" value="Genomic_DNA"/>
</dbReference>
<feature type="transmembrane region" description="Helical" evidence="5">
    <location>
        <begin position="187"/>
        <end position="209"/>
    </location>
</feature>
<evidence type="ECO:0000256" key="1">
    <source>
        <dbReference type="ARBA" id="ARBA00004141"/>
    </source>
</evidence>
<evidence type="ECO:0000256" key="2">
    <source>
        <dbReference type="ARBA" id="ARBA00022692"/>
    </source>
</evidence>
<dbReference type="Pfam" id="PF12698">
    <property type="entry name" value="ABC2_membrane_3"/>
    <property type="match status" value="1"/>
</dbReference>
<evidence type="ECO:0000256" key="4">
    <source>
        <dbReference type="ARBA" id="ARBA00023136"/>
    </source>
</evidence>
<feature type="domain" description="ABC-2 type transporter transmembrane" evidence="6">
    <location>
        <begin position="71"/>
        <end position="266"/>
    </location>
</feature>
<evidence type="ECO:0000259" key="6">
    <source>
        <dbReference type="Pfam" id="PF12698"/>
    </source>
</evidence>
<evidence type="ECO:0000256" key="5">
    <source>
        <dbReference type="SAM" id="Phobius"/>
    </source>
</evidence>
<protein>
    <submittedName>
        <fullName evidence="8">Protein yhaP</fullName>
    </submittedName>
</protein>
<feature type="transmembrane region" description="Helical" evidence="5">
    <location>
        <begin position="245"/>
        <end position="269"/>
    </location>
</feature>
<feature type="transmembrane region" description="Helical" evidence="5">
    <location>
        <begin position="67"/>
        <end position="88"/>
    </location>
</feature>
<accession>A0ABD0BET5</accession>
<keyword evidence="3 5" id="KW-1133">Transmembrane helix</keyword>
<dbReference type="GO" id="GO:0016020">
    <property type="term" value="C:membrane"/>
    <property type="evidence" value="ECO:0007669"/>
    <property type="project" value="UniProtKB-SubCell"/>
</dbReference>
<evidence type="ECO:0000313" key="9">
    <source>
        <dbReference type="Proteomes" id="UP000248741"/>
    </source>
</evidence>
<dbReference type="AlphaFoldDB" id="A0ABD0BET5"/>
<dbReference type="EMBL" id="BQFK01000001">
    <property type="protein sequence ID" value="GJJ42207.1"/>
    <property type="molecule type" value="Genomic_DNA"/>
</dbReference>
<feature type="transmembrane region" description="Helical" evidence="5">
    <location>
        <begin position="156"/>
        <end position="180"/>
    </location>
</feature>
<gene>
    <name evidence="8" type="primary">yhaP</name>
    <name evidence="7" type="ORF">CULCOIPH005_03960</name>
    <name evidence="8" type="ORF">NCTC7908_01639</name>
</gene>
<dbReference type="InterPro" id="IPR013525">
    <property type="entry name" value="ABC2_TM"/>
</dbReference>
<name>A0ABD0BET5_CORUL</name>
<dbReference type="Proteomes" id="UP001205910">
    <property type="component" value="Unassembled WGS sequence"/>
</dbReference>
<evidence type="ECO:0000313" key="7">
    <source>
        <dbReference type="EMBL" id="GJJ42207.1"/>
    </source>
</evidence>
<reference evidence="7 10" key="2">
    <citation type="submission" date="2021-11" db="EMBL/GenBank/DDBJ databases">
        <title>Whole genome sequences of diphtheriae toxin producing Corynebacterium ulcerans isolates from cats in Osaka, Japan.</title>
        <authorList>
            <person name="Umeda K."/>
            <person name="Hirai Y."/>
        </authorList>
    </citation>
    <scope>NUCLEOTIDE SEQUENCE [LARGE SCALE GENOMIC DNA]</scope>
    <source>
        <strain evidence="7 10">12109B-1</strain>
    </source>
</reference>
<keyword evidence="4 5" id="KW-0472">Membrane</keyword>
<evidence type="ECO:0000256" key="3">
    <source>
        <dbReference type="ARBA" id="ARBA00022989"/>
    </source>
</evidence>
<evidence type="ECO:0000313" key="8">
    <source>
        <dbReference type="EMBL" id="SQG52169.1"/>
    </source>
</evidence>
<sequence length="275" mass="30153">MIIANDSFRYSLVFLVAQREALLSVRSKSVSIVFAVVALGAIALVGFSSKQVVNSGKDFNPHDVSVVVGLFMLVALSMSIMMSSPLLGASMVDEKDNKVVEILLSSIRADELYLGKVFGHVIIGLFQLTALWGITAVSSILFGLSDFASFPWSRTFIVLLFMFPGYLVFTALFGIAGAIVSRNEDYLAAQLPILILFFVTLFVPFLPLIKIGSFESGWLPAVSWIPPLSMVATPVREIYIGEPNWVVVISWILLLVLSAFLFFLGALTFKKNILK</sequence>
<evidence type="ECO:0000313" key="10">
    <source>
        <dbReference type="Proteomes" id="UP001205910"/>
    </source>
</evidence>
<reference evidence="8 9" key="1">
    <citation type="submission" date="2018-06" db="EMBL/GenBank/DDBJ databases">
        <authorList>
            <consortium name="Pathogen Informatics"/>
            <person name="Doyle S."/>
        </authorList>
    </citation>
    <scope>NUCLEOTIDE SEQUENCE [LARGE SCALE GENOMIC DNA]</scope>
    <source>
        <strain evidence="8 9">NCTC7908</strain>
    </source>
</reference>
<comment type="subcellular location">
    <subcellularLocation>
        <location evidence="1">Membrane</location>
        <topology evidence="1">Multi-pass membrane protein</topology>
    </subcellularLocation>
</comment>
<feature type="transmembrane region" description="Helical" evidence="5">
    <location>
        <begin position="29"/>
        <end position="47"/>
    </location>
</feature>
<keyword evidence="2 5" id="KW-0812">Transmembrane</keyword>
<organism evidence="7 10">
    <name type="scientific">Corynebacterium ulcerans</name>
    <dbReference type="NCBI Taxonomy" id="65058"/>
    <lineage>
        <taxon>Bacteria</taxon>
        <taxon>Bacillati</taxon>
        <taxon>Actinomycetota</taxon>
        <taxon>Actinomycetes</taxon>
        <taxon>Mycobacteriales</taxon>
        <taxon>Corynebacteriaceae</taxon>
        <taxon>Corynebacterium</taxon>
    </lineage>
</organism>
<feature type="transmembrane region" description="Helical" evidence="5">
    <location>
        <begin position="117"/>
        <end position="144"/>
    </location>
</feature>
<proteinExistence type="predicted"/>
<dbReference type="Proteomes" id="UP000248741">
    <property type="component" value="Chromosome 1"/>
</dbReference>